<dbReference type="InterPro" id="IPR020846">
    <property type="entry name" value="MFS_dom"/>
</dbReference>
<protein>
    <submittedName>
        <fullName evidence="8">MFS transporter</fullName>
    </submittedName>
</protein>
<dbReference type="InParanoid" id="A0A4V2Z242"/>
<dbReference type="AlphaFoldDB" id="A0A4V2Z242"/>
<name>A0A4V2Z242_9ACTN</name>
<evidence type="ECO:0000313" key="8">
    <source>
        <dbReference type="EMBL" id="TDE07458.1"/>
    </source>
</evidence>
<dbReference type="Pfam" id="PF07690">
    <property type="entry name" value="MFS_1"/>
    <property type="match status" value="2"/>
</dbReference>
<dbReference type="Gene3D" id="1.20.1250.20">
    <property type="entry name" value="MFS general substrate transporter like domains"/>
    <property type="match status" value="1"/>
</dbReference>
<reference evidence="8 9" key="1">
    <citation type="submission" date="2019-03" db="EMBL/GenBank/DDBJ databases">
        <title>Draft genome sequences of novel Actinobacteria.</title>
        <authorList>
            <person name="Sahin N."/>
            <person name="Ay H."/>
            <person name="Saygin H."/>
        </authorList>
    </citation>
    <scope>NUCLEOTIDE SEQUENCE [LARGE SCALE GENOMIC DNA]</scope>
    <source>
        <strain evidence="8 9">5K138</strain>
    </source>
</reference>
<feature type="transmembrane region" description="Helical" evidence="6">
    <location>
        <begin position="136"/>
        <end position="154"/>
    </location>
</feature>
<feature type="transmembrane region" description="Helical" evidence="6">
    <location>
        <begin position="254"/>
        <end position="273"/>
    </location>
</feature>
<dbReference type="InterPro" id="IPR050189">
    <property type="entry name" value="MFS_Efflux_Transporters"/>
</dbReference>
<feature type="transmembrane region" description="Helical" evidence="6">
    <location>
        <begin position="49"/>
        <end position="69"/>
    </location>
</feature>
<feature type="transmembrane region" description="Helical" evidence="6">
    <location>
        <begin position="102"/>
        <end position="124"/>
    </location>
</feature>
<dbReference type="GO" id="GO:0005886">
    <property type="term" value="C:plasma membrane"/>
    <property type="evidence" value="ECO:0007669"/>
    <property type="project" value="UniProtKB-SubCell"/>
</dbReference>
<keyword evidence="4 6" id="KW-1133">Transmembrane helix</keyword>
<comment type="caution">
    <text evidence="8">The sequence shown here is derived from an EMBL/GenBank/DDBJ whole genome shotgun (WGS) entry which is preliminary data.</text>
</comment>
<organism evidence="8 9">
    <name type="scientific">Jiangella asiatica</name>
    <dbReference type="NCBI Taxonomy" id="2530372"/>
    <lineage>
        <taxon>Bacteria</taxon>
        <taxon>Bacillati</taxon>
        <taxon>Actinomycetota</taxon>
        <taxon>Actinomycetes</taxon>
        <taxon>Jiangellales</taxon>
        <taxon>Jiangellaceae</taxon>
        <taxon>Jiangella</taxon>
    </lineage>
</organism>
<keyword evidence="5 6" id="KW-0472">Membrane</keyword>
<dbReference type="SUPFAM" id="SSF103473">
    <property type="entry name" value="MFS general substrate transporter"/>
    <property type="match status" value="1"/>
</dbReference>
<dbReference type="InterPro" id="IPR011701">
    <property type="entry name" value="MFS"/>
</dbReference>
<dbReference type="PANTHER" id="PTHR43124:SF3">
    <property type="entry name" value="CHLORAMPHENICOL EFFLUX PUMP RV0191"/>
    <property type="match status" value="1"/>
</dbReference>
<keyword evidence="2" id="KW-1003">Cell membrane</keyword>
<evidence type="ECO:0000256" key="5">
    <source>
        <dbReference type="ARBA" id="ARBA00023136"/>
    </source>
</evidence>
<evidence type="ECO:0000259" key="7">
    <source>
        <dbReference type="PROSITE" id="PS50850"/>
    </source>
</evidence>
<dbReference type="PANTHER" id="PTHR43124">
    <property type="entry name" value="PURINE EFFLUX PUMP PBUE"/>
    <property type="match status" value="1"/>
</dbReference>
<feature type="domain" description="Major facilitator superfamily (MFS) profile" evidence="7">
    <location>
        <begin position="11"/>
        <end position="396"/>
    </location>
</feature>
<comment type="subcellular location">
    <subcellularLocation>
        <location evidence="1">Cell membrane</location>
        <topology evidence="1">Multi-pass membrane protein</topology>
    </subcellularLocation>
</comment>
<feature type="transmembrane region" description="Helical" evidence="6">
    <location>
        <begin position="160"/>
        <end position="184"/>
    </location>
</feature>
<evidence type="ECO:0000256" key="2">
    <source>
        <dbReference type="ARBA" id="ARBA00022475"/>
    </source>
</evidence>
<dbReference type="PROSITE" id="PS50850">
    <property type="entry name" value="MFS"/>
    <property type="match status" value="1"/>
</dbReference>
<accession>A0A4V2Z242</accession>
<feature type="transmembrane region" description="Helical" evidence="6">
    <location>
        <begin position="214"/>
        <end position="234"/>
    </location>
</feature>
<evidence type="ECO:0000256" key="3">
    <source>
        <dbReference type="ARBA" id="ARBA00022692"/>
    </source>
</evidence>
<feature type="transmembrane region" description="Helical" evidence="6">
    <location>
        <begin position="360"/>
        <end position="384"/>
    </location>
</feature>
<evidence type="ECO:0000256" key="4">
    <source>
        <dbReference type="ARBA" id="ARBA00022989"/>
    </source>
</evidence>
<dbReference type="EMBL" id="SMKZ01000030">
    <property type="protein sequence ID" value="TDE07458.1"/>
    <property type="molecule type" value="Genomic_DNA"/>
</dbReference>
<dbReference type="Proteomes" id="UP000294739">
    <property type="component" value="Unassembled WGS sequence"/>
</dbReference>
<keyword evidence="9" id="KW-1185">Reference proteome</keyword>
<proteinExistence type="predicted"/>
<dbReference type="GO" id="GO:0022857">
    <property type="term" value="F:transmembrane transporter activity"/>
    <property type="evidence" value="ECO:0007669"/>
    <property type="project" value="InterPro"/>
</dbReference>
<feature type="transmembrane region" description="Helical" evidence="6">
    <location>
        <begin position="294"/>
        <end position="320"/>
    </location>
</feature>
<evidence type="ECO:0000313" key="9">
    <source>
        <dbReference type="Proteomes" id="UP000294739"/>
    </source>
</evidence>
<dbReference type="OrthoDB" id="4612864at2"/>
<evidence type="ECO:0000256" key="1">
    <source>
        <dbReference type="ARBA" id="ARBA00004651"/>
    </source>
</evidence>
<keyword evidence="3 6" id="KW-0812">Transmembrane</keyword>
<dbReference type="InterPro" id="IPR036259">
    <property type="entry name" value="MFS_trans_sf"/>
</dbReference>
<gene>
    <name evidence="8" type="ORF">E1269_19685</name>
</gene>
<evidence type="ECO:0000256" key="6">
    <source>
        <dbReference type="SAM" id="Phobius"/>
    </source>
</evidence>
<feature type="transmembrane region" description="Helical" evidence="6">
    <location>
        <begin position="76"/>
        <end position="96"/>
    </location>
</feature>
<sequence length="396" mass="39632">MRAPAASPHASTWSLVLVALCFGLGQNVVKPIIAPQAVALGGDAVTAGIVVAAQGLGGLLTAIPTGNLLGRLGGRVIVGAGAAVFTLGAALMVVAADPVPLAVGHFLLGAGGVGAWLAAQTLATIATSDAASRRKIARVSTAALAGMLGGPPIGGLLTDYVGVTAAFAASLVAGVLLLPLALFLPRGTRADLAATPAKRLPDGGRAARLFATHLWRRHGVLAALVTSSTAQALLTIRQSFLPLHLEGGGWSSTQIGTVLSLAGVGALAARSAFAVLDQRFRASTLMTMCTVPGAVALGTSASSYTGVVVVVSVLVSGFALGLSQPLTLLMLARVTSESERGMAVGQRVAGNRLTQAVVPAIFGLLAGWLGLLAGFWVIVVACIAGDFAARLRRTAT</sequence>
<dbReference type="RefSeq" id="WP_131897656.1">
    <property type="nucleotide sequence ID" value="NZ_SMKZ01000030.1"/>
</dbReference>